<evidence type="ECO:0000313" key="1">
    <source>
        <dbReference type="EMBL" id="CAH8297166.1"/>
    </source>
</evidence>
<accession>A0ABC8ISB5</accession>
<organism evidence="1 2">
    <name type="scientific">Eruca vesicaria subsp. sativa</name>
    <name type="common">Garden rocket</name>
    <name type="synonym">Eruca sativa</name>
    <dbReference type="NCBI Taxonomy" id="29727"/>
    <lineage>
        <taxon>Eukaryota</taxon>
        <taxon>Viridiplantae</taxon>
        <taxon>Streptophyta</taxon>
        <taxon>Embryophyta</taxon>
        <taxon>Tracheophyta</taxon>
        <taxon>Spermatophyta</taxon>
        <taxon>Magnoliopsida</taxon>
        <taxon>eudicotyledons</taxon>
        <taxon>Gunneridae</taxon>
        <taxon>Pentapetalae</taxon>
        <taxon>rosids</taxon>
        <taxon>malvids</taxon>
        <taxon>Brassicales</taxon>
        <taxon>Brassicaceae</taxon>
        <taxon>Brassiceae</taxon>
        <taxon>Eruca</taxon>
    </lineage>
</organism>
<comment type="caution">
    <text evidence="1">The sequence shown here is derived from an EMBL/GenBank/DDBJ whole genome shotgun (WGS) entry which is preliminary data.</text>
</comment>
<dbReference type="EMBL" id="CAKOAT010051266">
    <property type="protein sequence ID" value="CAH8297166.1"/>
    <property type="molecule type" value="Genomic_DNA"/>
</dbReference>
<name>A0ABC8ISB5_ERUVS</name>
<proteinExistence type="predicted"/>
<sequence length="159" mass="18197">MWWCLLFHDMNILLYKSRFTFQKPATSQSQAVLGDVVADKHETTPLHTAVPSLPLHERLVLQKPATSQLQADLREKTSQRQAEFRADKHGASLVHTVVPSPPVTEHIPLQKPATSQSQAEIRVETRKASLVHTVMPSFAEWRLPIYKIILLNKYKQLWT</sequence>
<dbReference type="Proteomes" id="UP001642260">
    <property type="component" value="Unassembled WGS sequence"/>
</dbReference>
<dbReference type="AlphaFoldDB" id="A0ABC8ISB5"/>
<evidence type="ECO:0000313" key="2">
    <source>
        <dbReference type="Proteomes" id="UP001642260"/>
    </source>
</evidence>
<reference evidence="1 2" key="1">
    <citation type="submission" date="2022-03" db="EMBL/GenBank/DDBJ databases">
        <authorList>
            <person name="Macdonald S."/>
            <person name="Ahmed S."/>
            <person name="Newling K."/>
        </authorList>
    </citation>
    <scope>NUCLEOTIDE SEQUENCE [LARGE SCALE GENOMIC DNA]</scope>
</reference>
<keyword evidence="2" id="KW-1185">Reference proteome</keyword>
<gene>
    <name evidence="1" type="ORF">ERUC_LOCUS2133</name>
</gene>
<protein>
    <submittedName>
        <fullName evidence="1">Uncharacterized protein</fullName>
    </submittedName>
</protein>